<protein>
    <submittedName>
        <fullName evidence="9">MFS domain-containing protein</fullName>
    </submittedName>
</protein>
<dbReference type="InterPro" id="IPR044770">
    <property type="entry name" value="MFS_spinster-like"/>
</dbReference>
<feature type="transmembrane region" description="Helical" evidence="7">
    <location>
        <begin position="136"/>
        <end position="155"/>
    </location>
</feature>
<accession>A0A8R1IDJ0</accession>
<keyword evidence="10" id="KW-1185">Reference proteome</keyword>
<evidence type="ECO:0000256" key="4">
    <source>
        <dbReference type="ARBA" id="ARBA00022989"/>
    </source>
</evidence>
<feature type="transmembrane region" description="Helical" evidence="7">
    <location>
        <begin position="48"/>
        <end position="68"/>
    </location>
</feature>
<sequence>MVNEKKDYVSVVVLFIVNLINNVDRYTIAGVLPQVQQYYKINDSMGGMIQTVFLISFMIGSPICGFLGDRFNRKYVMLGGMIIWLICVCASTFIPGNMFPLFLGIRCLVGIGEASYVNICPTMISDMFTTDKRTRVYMLFYLAVPVGSGIGYIVSSNVESLTKSWQWGVRVTGVAGLAALAALILLVEEPERGAAERLEGKSSVRKSTSYWKDLKTLLKCPTYVVTTFAYTTLVFVSGTLTWWMPTIIEYSVAWARGYSSFDELPKEFKNETGIIFGLLTTAGGIVGVLLGNLLAQCLLYGWLGPWCKTKRAHLIAAGCGALISAPSLFIVFMFGYKSELLTWVMVAIAIIGLCFNWSLNVEVFNQIIAPERRSTAFSYVTMISHLLGDASGPYIIGSISDTIKSNHIDSPEWNYKSLAYASMLAPCMMVLSTILYFLAALIFVRDAKKLEREMKANRIDDEDNSKREICSIAVWASDDDLNPKSYKF</sequence>
<dbReference type="EnsemblMetazoa" id="CJA27748.1">
    <property type="protein sequence ID" value="CJA27748.1"/>
    <property type="gene ID" value="WBGene00183321"/>
</dbReference>
<evidence type="ECO:0000256" key="1">
    <source>
        <dbReference type="ARBA" id="ARBA00004141"/>
    </source>
</evidence>
<dbReference type="Proteomes" id="UP000005237">
    <property type="component" value="Unassembled WGS sequence"/>
</dbReference>
<feature type="transmembrane region" description="Helical" evidence="7">
    <location>
        <begin position="340"/>
        <end position="364"/>
    </location>
</feature>
<feature type="transmembrane region" description="Helical" evidence="7">
    <location>
        <begin position="222"/>
        <end position="244"/>
    </location>
</feature>
<keyword evidence="5 7" id="KW-0472">Membrane</keyword>
<comment type="subcellular location">
    <subcellularLocation>
        <location evidence="1">Membrane</location>
        <topology evidence="1">Multi-pass membrane protein</topology>
    </subcellularLocation>
</comment>
<dbReference type="PANTHER" id="PTHR23505">
    <property type="entry name" value="SPINSTER"/>
    <property type="match status" value="1"/>
</dbReference>
<dbReference type="Pfam" id="PF07690">
    <property type="entry name" value="MFS_1"/>
    <property type="match status" value="1"/>
</dbReference>
<feature type="transmembrane region" description="Helical" evidence="7">
    <location>
        <begin position="314"/>
        <end position="334"/>
    </location>
</feature>
<dbReference type="AlphaFoldDB" id="A0A8R1IDJ0"/>
<keyword evidence="3 7" id="KW-0812">Transmembrane</keyword>
<reference evidence="9" key="2">
    <citation type="submission" date="2022-06" db="UniProtKB">
        <authorList>
            <consortium name="EnsemblMetazoa"/>
        </authorList>
    </citation>
    <scope>IDENTIFICATION</scope>
    <source>
        <strain evidence="9">DF5081</strain>
    </source>
</reference>
<evidence type="ECO:0000313" key="9">
    <source>
        <dbReference type="EnsemblMetazoa" id="CJA27748.1"/>
    </source>
</evidence>
<reference evidence="10" key="1">
    <citation type="submission" date="2010-08" db="EMBL/GenBank/DDBJ databases">
        <authorList>
            <consortium name="Caenorhabditis japonica Sequencing Consortium"/>
            <person name="Wilson R.K."/>
        </authorList>
    </citation>
    <scope>NUCLEOTIDE SEQUENCE [LARGE SCALE GENOMIC DNA]</scope>
    <source>
        <strain evidence="10">DF5081</strain>
    </source>
</reference>
<evidence type="ECO:0000256" key="6">
    <source>
        <dbReference type="ARBA" id="ARBA00024338"/>
    </source>
</evidence>
<evidence type="ECO:0000259" key="8">
    <source>
        <dbReference type="PROSITE" id="PS50850"/>
    </source>
</evidence>
<feature type="transmembrane region" description="Helical" evidence="7">
    <location>
        <begin position="274"/>
        <end position="302"/>
    </location>
</feature>
<keyword evidence="4 7" id="KW-1133">Transmembrane helix</keyword>
<dbReference type="GO" id="GO:0022857">
    <property type="term" value="F:transmembrane transporter activity"/>
    <property type="evidence" value="ECO:0007669"/>
    <property type="project" value="InterPro"/>
</dbReference>
<dbReference type="InterPro" id="IPR036259">
    <property type="entry name" value="MFS_trans_sf"/>
</dbReference>
<dbReference type="PANTHER" id="PTHR23505:SF1">
    <property type="entry name" value="MAJOR FACILITATOR SUPERFAMILY (MFS) PROFILE DOMAIN-CONTAINING PROTEIN"/>
    <property type="match status" value="1"/>
</dbReference>
<dbReference type="SUPFAM" id="SSF103473">
    <property type="entry name" value="MFS general substrate transporter"/>
    <property type="match status" value="1"/>
</dbReference>
<evidence type="ECO:0000256" key="7">
    <source>
        <dbReference type="SAM" id="Phobius"/>
    </source>
</evidence>
<feature type="transmembrane region" description="Helical" evidence="7">
    <location>
        <begin position="101"/>
        <end position="124"/>
    </location>
</feature>
<evidence type="ECO:0000313" key="10">
    <source>
        <dbReference type="Proteomes" id="UP000005237"/>
    </source>
</evidence>
<dbReference type="CDD" id="cd17328">
    <property type="entry name" value="MFS_spinster_like"/>
    <property type="match status" value="1"/>
</dbReference>
<proteinExistence type="inferred from homology"/>
<organism evidence="9 10">
    <name type="scientific">Caenorhabditis japonica</name>
    <dbReference type="NCBI Taxonomy" id="281687"/>
    <lineage>
        <taxon>Eukaryota</taxon>
        <taxon>Metazoa</taxon>
        <taxon>Ecdysozoa</taxon>
        <taxon>Nematoda</taxon>
        <taxon>Chromadorea</taxon>
        <taxon>Rhabditida</taxon>
        <taxon>Rhabditina</taxon>
        <taxon>Rhabditomorpha</taxon>
        <taxon>Rhabditoidea</taxon>
        <taxon>Rhabditidae</taxon>
        <taxon>Peloderinae</taxon>
        <taxon>Caenorhabditis</taxon>
    </lineage>
</organism>
<name>A0A8R1IDJ0_CAEJA</name>
<evidence type="ECO:0000256" key="5">
    <source>
        <dbReference type="ARBA" id="ARBA00023136"/>
    </source>
</evidence>
<dbReference type="PROSITE" id="PS50850">
    <property type="entry name" value="MFS"/>
    <property type="match status" value="1"/>
</dbReference>
<dbReference type="InterPro" id="IPR011701">
    <property type="entry name" value="MFS"/>
</dbReference>
<dbReference type="Gene3D" id="1.20.1250.20">
    <property type="entry name" value="MFS general substrate transporter like domains"/>
    <property type="match status" value="2"/>
</dbReference>
<feature type="transmembrane region" description="Helical" evidence="7">
    <location>
        <begin position="75"/>
        <end position="95"/>
    </location>
</feature>
<feature type="transmembrane region" description="Helical" evidence="7">
    <location>
        <begin position="167"/>
        <end position="187"/>
    </location>
</feature>
<evidence type="ECO:0000256" key="3">
    <source>
        <dbReference type="ARBA" id="ARBA00022692"/>
    </source>
</evidence>
<dbReference type="GO" id="GO:0016020">
    <property type="term" value="C:membrane"/>
    <property type="evidence" value="ECO:0007669"/>
    <property type="project" value="UniProtKB-SubCell"/>
</dbReference>
<feature type="domain" description="Major facilitator superfamily (MFS) profile" evidence="8">
    <location>
        <begin position="10"/>
        <end position="448"/>
    </location>
</feature>
<dbReference type="InterPro" id="IPR020846">
    <property type="entry name" value="MFS_dom"/>
</dbReference>
<feature type="transmembrane region" description="Helical" evidence="7">
    <location>
        <begin position="376"/>
        <end position="397"/>
    </location>
</feature>
<keyword evidence="2" id="KW-0813">Transport</keyword>
<comment type="similarity">
    <text evidence="6">Belongs to the major facilitator superfamily. Spinster (TC 2.A.1.49) family.</text>
</comment>
<evidence type="ECO:0000256" key="2">
    <source>
        <dbReference type="ARBA" id="ARBA00022448"/>
    </source>
</evidence>
<feature type="transmembrane region" description="Helical" evidence="7">
    <location>
        <begin position="417"/>
        <end position="444"/>
    </location>
</feature>